<dbReference type="PANTHER" id="PTHR14742:SF0">
    <property type="entry name" value="RIBONUCLEASE P PROTEIN SUBUNIT P21"/>
    <property type="match status" value="1"/>
</dbReference>
<proteinExistence type="inferred from homology"/>
<keyword evidence="3" id="KW-0862">Zinc</keyword>
<reference evidence="6" key="1">
    <citation type="journal article" date="2016" name="Nature">
        <title>Genome evolution in the allotetraploid frog Xenopus laevis.</title>
        <authorList>
            <person name="Session A.M."/>
            <person name="Uno Y."/>
            <person name="Kwon T."/>
            <person name="Chapman J.A."/>
            <person name="Toyoda A."/>
            <person name="Takahashi S."/>
            <person name="Fukui A."/>
            <person name="Hikosaka A."/>
            <person name="Suzuki A."/>
            <person name="Kondo M."/>
            <person name="van Heeringen S.J."/>
            <person name="Quigley I."/>
            <person name="Heinz S."/>
            <person name="Ogino H."/>
            <person name="Ochi H."/>
            <person name="Hellsten U."/>
            <person name="Lyons J.B."/>
            <person name="Simakov O."/>
            <person name="Putnam N."/>
            <person name="Stites J."/>
            <person name="Kuroki Y."/>
            <person name="Tanaka T."/>
            <person name="Michiue T."/>
            <person name="Watanabe M."/>
            <person name="Bogdanovic O."/>
            <person name="Lister R."/>
            <person name="Georgiou G."/>
            <person name="Paranjpe S.S."/>
            <person name="van Kruijsbergen I."/>
            <person name="Shu S."/>
            <person name="Carlson J."/>
            <person name="Kinoshita T."/>
            <person name="Ohta Y."/>
            <person name="Mawaribuchi S."/>
            <person name="Jenkins J."/>
            <person name="Grimwood J."/>
            <person name="Schmutz J."/>
            <person name="Mitros T."/>
            <person name="Mozaffari S.V."/>
            <person name="Suzuki Y."/>
            <person name="Haramoto Y."/>
            <person name="Yamamoto T.S."/>
            <person name="Takagi C."/>
            <person name="Heald R."/>
            <person name="Miller K."/>
            <person name="Haudenschild C."/>
            <person name="Kitzman J."/>
            <person name="Nakayama T."/>
            <person name="Izutsu Y."/>
            <person name="Robert J."/>
            <person name="Fortriede J."/>
            <person name="Burns K."/>
            <person name="Lotay V."/>
            <person name="Karimi K."/>
            <person name="Yasuoka Y."/>
            <person name="Dichmann D.S."/>
            <person name="Flajnik M.F."/>
            <person name="Houston D.W."/>
            <person name="Shendure J."/>
            <person name="DuPasquier L."/>
            <person name="Vize P.D."/>
            <person name="Zorn A.M."/>
            <person name="Ito M."/>
            <person name="Marcotte E.M."/>
            <person name="Wallingford J.B."/>
            <person name="Ito Y."/>
            <person name="Asashima M."/>
            <person name="Ueno N."/>
            <person name="Matsuda Y."/>
            <person name="Veenstra G.J."/>
            <person name="Fujiyama A."/>
            <person name="Harland R.M."/>
            <person name="Taira M."/>
            <person name="Rokhsar D.S."/>
        </authorList>
    </citation>
    <scope>NUCLEOTIDE SEQUENCE [LARGE SCALE GENOMIC DNA]</scope>
    <source>
        <strain evidence="6">J</strain>
    </source>
</reference>
<dbReference type="Proteomes" id="UP000694892">
    <property type="component" value="Chromosome 2S"/>
</dbReference>
<dbReference type="GO" id="GO:0005655">
    <property type="term" value="C:nucleolar ribonuclease P complex"/>
    <property type="evidence" value="ECO:0007669"/>
    <property type="project" value="TreeGrafter"/>
</dbReference>
<evidence type="ECO:0000256" key="2">
    <source>
        <dbReference type="ARBA" id="ARBA00022723"/>
    </source>
</evidence>
<evidence type="ECO:0000256" key="3">
    <source>
        <dbReference type="ARBA" id="ARBA00022833"/>
    </source>
</evidence>
<evidence type="ECO:0000313" key="5">
    <source>
        <dbReference type="EMBL" id="OCT92380.1"/>
    </source>
</evidence>
<evidence type="ECO:0000256" key="1">
    <source>
        <dbReference type="ARBA" id="ARBA00022694"/>
    </source>
</evidence>
<dbReference type="InterPro" id="IPR007175">
    <property type="entry name" value="Rpr2/Snm1/Rpp21"/>
</dbReference>
<dbReference type="Gene3D" id="6.20.50.20">
    <property type="match status" value="1"/>
</dbReference>
<sequence length="200" mass="23347">MTTQIKDKEAFQRLSFLYQAAHCVLAQNPENVELARFYCHTQRMIGRRLVLRQDPSIKRTICKKCSSLLISGVTSTVRQKKLRGQRKTVVRCLSCGLTKRFVSNPNYKLWCEQPEALLENQPKTDQGNYVGFFHGSFCIKSFLSRKAGTHSLYTFSKRPCHETTNYCYIGLVPASQTIRKFIFKWILLQRIFFFFSKTHQ</sequence>
<dbReference type="GO" id="GO:0008033">
    <property type="term" value="P:tRNA processing"/>
    <property type="evidence" value="ECO:0007669"/>
    <property type="project" value="UniProtKB-KW"/>
</dbReference>
<comment type="similarity">
    <text evidence="4">Belongs to the eukaryotic/archaeal RNase P protein component 4 family.</text>
</comment>
<name>A0A974DJ53_XENLA</name>
<organism evidence="5 6">
    <name type="scientific">Xenopus laevis</name>
    <name type="common">African clawed frog</name>
    <dbReference type="NCBI Taxonomy" id="8355"/>
    <lineage>
        <taxon>Eukaryota</taxon>
        <taxon>Metazoa</taxon>
        <taxon>Chordata</taxon>
        <taxon>Craniata</taxon>
        <taxon>Vertebrata</taxon>
        <taxon>Euteleostomi</taxon>
        <taxon>Amphibia</taxon>
        <taxon>Batrachia</taxon>
        <taxon>Anura</taxon>
        <taxon>Pipoidea</taxon>
        <taxon>Pipidae</taxon>
        <taxon>Xenopodinae</taxon>
        <taxon>Xenopus</taxon>
        <taxon>Xenopus</taxon>
    </lineage>
</organism>
<accession>A0A974DJ53</accession>
<evidence type="ECO:0000256" key="4">
    <source>
        <dbReference type="ARBA" id="ARBA00038402"/>
    </source>
</evidence>
<protein>
    <submittedName>
        <fullName evidence="5">Uncharacterized protein</fullName>
    </submittedName>
</protein>
<dbReference type="Pfam" id="PF04032">
    <property type="entry name" value="Rpr2"/>
    <property type="match status" value="1"/>
</dbReference>
<keyword evidence="1" id="KW-0819">tRNA processing</keyword>
<dbReference type="PANTHER" id="PTHR14742">
    <property type="entry name" value="RIBONUCLEASE P SUBUNIT P21"/>
    <property type="match status" value="1"/>
</dbReference>
<keyword evidence="2" id="KW-0479">Metal-binding</keyword>
<gene>
    <name evidence="5" type="ORF">XELAEV_18015439mg</name>
</gene>
<dbReference type="AlphaFoldDB" id="A0A974DJ53"/>
<dbReference type="EMBL" id="CM004469">
    <property type="protein sequence ID" value="OCT92380.1"/>
    <property type="molecule type" value="Genomic_DNA"/>
</dbReference>
<dbReference type="GO" id="GO:0046872">
    <property type="term" value="F:metal ion binding"/>
    <property type="evidence" value="ECO:0007669"/>
    <property type="project" value="UniProtKB-KW"/>
</dbReference>
<evidence type="ECO:0000313" key="6">
    <source>
        <dbReference type="Proteomes" id="UP000694892"/>
    </source>
</evidence>